<dbReference type="AlphaFoldDB" id="A0A6N7KHR6"/>
<dbReference type="EMBL" id="WBOF01000001">
    <property type="protein sequence ID" value="MQS10916.1"/>
    <property type="molecule type" value="Genomic_DNA"/>
</dbReference>
<dbReference type="RefSeq" id="WP_153459658.1">
    <property type="nucleotide sequence ID" value="NZ_WBOF01000001.1"/>
</dbReference>
<protein>
    <submittedName>
        <fullName evidence="1">Uncharacterized protein</fullName>
    </submittedName>
</protein>
<evidence type="ECO:0000313" key="2">
    <source>
        <dbReference type="Proteomes" id="UP000450000"/>
    </source>
</evidence>
<dbReference type="Proteomes" id="UP000450000">
    <property type="component" value="Unassembled WGS sequence"/>
</dbReference>
<organism evidence="1 2">
    <name type="scientific">Streptomyces kaniharaensis</name>
    <dbReference type="NCBI Taxonomy" id="212423"/>
    <lineage>
        <taxon>Bacteria</taxon>
        <taxon>Bacillati</taxon>
        <taxon>Actinomycetota</taxon>
        <taxon>Actinomycetes</taxon>
        <taxon>Kitasatosporales</taxon>
        <taxon>Streptomycetaceae</taxon>
        <taxon>Streptomyces</taxon>
    </lineage>
</organism>
<dbReference type="OrthoDB" id="4292329at2"/>
<comment type="caution">
    <text evidence="1">The sequence shown here is derived from an EMBL/GenBank/DDBJ whole genome shotgun (WGS) entry which is preliminary data.</text>
</comment>
<reference evidence="1 2" key="1">
    <citation type="submission" date="2019-09" db="EMBL/GenBank/DDBJ databases">
        <title>Genome Sequences of Streptomyces kaniharaensis ATCC 21070.</title>
        <authorList>
            <person name="Zhu W."/>
            <person name="De Crecy-Lagard V."/>
            <person name="Richards N.G."/>
        </authorList>
    </citation>
    <scope>NUCLEOTIDE SEQUENCE [LARGE SCALE GENOMIC DNA]</scope>
    <source>
        <strain evidence="1 2">SF-557</strain>
    </source>
</reference>
<proteinExistence type="predicted"/>
<keyword evidence="2" id="KW-1185">Reference proteome</keyword>
<name>A0A6N7KHR6_9ACTN</name>
<accession>A0A6N7KHR6</accession>
<gene>
    <name evidence="1" type="ORF">F7Q99_01125</name>
</gene>
<sequence length="241" mass="26512">MELIRRAPLSFVGTVTRIGGTSLVAVPADLKEEYTAVVKVNEVLHAPDDFRQLAGSEVTVQLASSLEVGDTRAFFTQGMVYGESLGLIELERLPAEAVQRHVSMAATTADEMPFSALQREIRDQDIAQHAEDADAVVVGAVGGLEEVGLAAFSEHDPQWWRAKIDVSIVERGDVAPGRIDVLYPSSADRRWHRVPKPQPGQEGLWFLHVTGGDLHAEAPFQLLHPYDYQPMQKLAVLQGRR</sequence>
<evidence type="ECO:0000313" key="1">
    <source>
        <dbReference type="EMBL" id="MQS10916.1"/>
    </source>
</evidence>